<dbReference type="AlphaFoldDB" id="A0A3L6MX92"/>
<comment type="caution">
    <text evidence="1">The sequence shown here is derived from an EMBL/GenBank/DDBJ whole genome shotgun (WGS) entry which is preliminary data.</text>
</comment>
<evidence type="ECO:0000313" key="1">
    <source>
        <dbReference type="EMBL" id="RKK09605.1"/>
    </source>
</evidence>
<gene>
    <name evidence="1" type="ORF">BFJ65_g16053</name>
</gene>
<reference evidence="1 2" key="1">
    <citation type="journal article" date="2018" name="Sci. Rep.">
        <title>Characterisation of pathogen-specific regions and novel effector candidates in Fusarium oxysporum f. sp. cepae.</title>
        <authorList>
            <person name="Armitage A.D."/>
            <person name="Taylor A."/>
            <person name="Sobczyk M.K."/>
            <person name="Baxter L."/>
            <person name="Greenfield B.P."/>
            <person name="Bates H.J."/>
            <person name="Wilson F."/>
            <person name="Jackson A.C."/>
            <person name="Ott S."/>
            <person name="Harrison R.J."/>
            <person name="Clarkson J.P."/>
        </authorList>
    </citation>
    <scope>NUCLEOTIDE SEQUENCE [LARGE SCALE GENOMIC DNA]</scope>
    <source>
        <strain evidence="1 2">FoC_Fus2</strain>
    </source>
</reference>
<dbReference type="EMBL" id="MRCU01000012">
    <property type="protein sequence ID" value="RKK09605.1"/>
    <property type="molecule type" value="Genomic_DNA"/>
</dbReference>
<name>A0A3L6MX92_FUSOX</name>
<organism evidence="1 2">
    <name type="scientific">Fusarium oxysporum f. sp. cepae</name>
    <dbReference type="NCBI Taxonomy" id="396571"/>
    <lineage>
        <taxon>Eukaryota</taxon>
        <taxon>Fungi</taxon>
        <taxon>Dikarya</taxon>
        <taxon>Ascomycota</taxon>
        <taxon>Pezizomycotina</taxon>
        <taxon>Sordariomycetes</taxon>
        <taxon>Hypocreomycetidae</taxon>
        <taxon>Hypocreales</taxon>
        <taxon>Nectriaceae</taxon>
        <taxon>Fusarium</taxon>
        <taxon>Fusarium oxysporum species complex</taxon>
    </lineage>
</organism>
<protein>
    <submittedName>
        <fullName evidence="1">Uncharacterized protein</fullName>
    </submittedName>
</protein>
<proteinExistence type="predicted"/>
<dbReference type="Proteomes" id="UP000270866">
    <property type="component" value="Unassembled WGS sequence"/>
</dbReference>
<evidence type="ECO:0000313" key="2">
    <source>
        <dbReference type="Proteomes" id="UP000270866"/>
    </source>
</evidence>
<sequence>MSQCLNDVWLVELRAAGRPYTKLAHGKCWKGQPAAKPAVEAKLESFKYEY</sequence>
<accession>A0A3L6MX92</accession>